<comment type="caution">
    <text evidence="7">The sequence shown here is derived from an EMBL/GenBank/DDBJ whole genome shotgun (WGS) entry which is preliminary data.</text>
</comment>
<keyword evidence="5" id="KW-0862">Zinc</keyword>
<dbReference type="Gene3D" id="1.10.150.900">
    <property type="match status" value="1"/>
</dbReference>
<sequence>MTLREGAEQSRAVGKLQALVRIPTVSHRDPDLVDTAAFDAFLVELETQFPLLHRHLDLTRVHTHGLLFHWRGASDARPVVLMAHLDVVPVEGEWQHPPFSGAIADGSIWGRGTLDDKGCLVGICEAVETLLEAGHTPAQDVWLSFGCDEEVFGHAAPLAVDELRRRGVRPWFVLDEGGAIASEAFPGVGAPIGVIGVTEKGITSVELRAEGRGGHASTPARNGPVARVARAVTRLEKAPLPASLPAPTIELFRRLAPHAPLPLRPLMANAERLRPALTRVLLAAGPETAAMTRTTVAVTTLSGSPALNVIAATAKAGVNMRLMVGDTVEEVLAHVRRTVGRGVEVDVVESSEASPVSPYSTTDGRGGHGSVDEAFALLEDTITEVFPDAVPAPYVMMAATDARHFTAICERVYRFAPFRMTKQQRESIHSYDEHIGVEAFLDGVDWYRRLLERLP</sequence>
<proteinExistence type="inferred from homology"/>
<dbReference type="Pfam" id="PF01546">
    <property type="entry name" value="Peptidase_M20"/>
    <property type="match status" value="1"/>
</dbReference>
<name>A0A7Y9JQ17_9ACTN</name>
<keyword evidence="8" id="KW-1185">Reference proteome</keyword>
<dbReference type="Pfam" id="PF07687">
    <property type="entry name" value="M20_dimer"/>
    <property type="match status" value="1"/>
</dbReference>
<protein>
    <submittedName>
        <fullName evidence="7">Carboxypeptidase PM20D1</fullName>
        <ecNumber evidence="7">3.4.17.-</ecNumber>
    </submittedName>
</protein>
<dbReference type="SUPFAM" id="SSF53187">
    <property type="entry name" value="Zn-dependent exopeptidases"/>
    <property type="match status" value="1"/>
</dbReference>
<evidence type="ECO:0000256" key="1">
    <source>
        <dbReference type="ARBA" id="ARBA00006247"/>
    </source>
</evidence>
<comment type="similarity">
    <text evidence="1">Belongs to the peptidase M20A family.</text>
</comment>
<keyword evidence="7" id="KW-0121">Carboxypeptidase</keyword>
<evidence type="ECO:0000256" key="5">
    <source>
        <dbReference type="ARBA" id="ARBA00022833"/>
    </source>
</evidence>
<gene>
    <name evidence="7" type="ORF">BKA08_000974</name>
</gene>
<feature type="domain" description="Peptidase M20 dimerisation" evidence="6">
    <location>
        <begin position="198"/>
        <end position="339"/>
    </location>
</feature>
<keyword evidence="3" id="KW-0479">Metal-binding</keyword>
<dbReference type="GO" id="GO:0046872">
    <property type="term" value="F:metal ion binding"/>
    <property type="evidence" value="ECO:0007669"/>
    <property type="project" value="UniProtKB-KW"/>
</dbReference>
<dbReference type="EC" id="3.4.17.-" evidence="7"/>
<evidence type="ECO:0000313" key="8">
    <source>
        <dbReference type="Proteomes" id="UP000516957"/>
    </source>
</evidence>
<evidence type="ECO:0000259" key="6">
    <source>
        <dbReference type="Pfam" id="PF07687"/>
    </source>
</evidence>
<dbReference type="InterPro" id="IPR036264">
    <property type="entry name" value="Bact_exopeptidase_dim_dom"/>
</dbReference>
<dbReference type="GO" id="GO:0006508">
    <property type="term" value="P:proteolysis"/>
    <property type="evidence" value="ECO:0007669"/>
    <property type="project" value="UniProtKB-KW"/>
</dbReference>
<dbReference type="InterPro" id="IPR047177">
    <property type="entry name" value="Pept_M20A"/>
</dbReference>
<evidence type="ECO:0000256" key="2">
    <source>
        <dbReference type="ARBA" id="ARBA00022670"/>
    </source>
</evidence>
<dbReference type="EMBL" id="JACCBE010000001">
    <property type="protein sequence ID" value="NYD56736.1"/>
    <property type="molecule type" value="Genomic_DNA"/>
</dbReference>
<evidence type="ECO:0000256" key="4">
    <source>
        <dbReference type="ARBA" id="ARBA00022801"/>
    </source>
</evidence>
<organism evidence="7 8">
    <name type="scientific">Nocardioides marinisabuli</name>
    <dbReference type="NCBI Taxonomy" id="419476"/>
    <lineage>
        <taxon>Bacteria</taxon>
        <taxon>Bacillati</taxon>
        <taxon>Actinomycetota</taxon>
        <taxon>Actinomycetes</taxon>
        <taxon>Propionibacteriales</taxon>
        <taxon>Nocardioidaceae</taxon>
        <taxon>Nocardioides</taxon>
    </lineage>
</organism>
<keyword evidence="2" id="KW-0645">Protease</keyword>
<dbReference type="SUPFAM" id="SSF55031">
    <property type="entry name" value="Bacterial exopeptidase dimerisation domain"/>
    <property type="match status" value="1"/>
</dbReference>
<dbReference type="PANTHER" id="PTHR45962:SF1">
    <property type="entry name" value="N-FATTY-ACYL-AMINO ACID SYNTHASE_HYDROLASE PM20D1"/>
    <property type="match status" value="1"/>
</dbReference>
<evidence type="ECO:0000256" key="3">
    <source>
        <dbReference type="ARBA" id="ARBA00022723"/>
    </source>
</evidence>
<dbReference type="AlphaFoldDB" id="A0A7Y9JQ17"/>
<reference evidence="7 8" key="1">
    <citation type="submission" date="2020-07" db="EMBL/GenBank/DDBJ databases">
        <title>Sequencing the genomes of 1000 actinobacteria strains.</title>
        <authorList>
            <person name="Klenk H.-P."/>
        </authorList>
    </citation>
    <scope>NUCLEOTIDE SEQUENCE [LARGE SCALE GENOMIC DNA]</scope>
    <source>
        <strain evidence="7 8">DSM 18965</strain>
    </source>
</reference>
<dbReference type="Proteomes" id="UP000516957">
    <property type="component" value="Unassembled WGS sequence"/>
</dbReference>
<dbReference type="InterPro" id="IPR002933">
    <property type="entry name" value="Peptidase_M20"/>
</dbReference>
<dbReference type="Gene3D" id="3.30.70.360">
    <property type="match status" value="1"/>
</dbReference>
<evidence type="ECO:0000313" key="7">
    <source>
        <dbReference type="EMBL" id="NYD56736.1"/>
    </source>
</evidence>
<dbReference type="PANTHER" id="PTHR45962">
    <property type="entry name" value="N-FATTY-ACYL-AMINO ACID SYNTHASE/HYDROLASE PM20D1"/>
    <property type="match status" value="1"/>
</dbReference>
<dbReference type="InterPro" id="IPR011650">
    <property type="entry name" value="Peptidase_M20_dimer"/>
</dbReference>
<dbReference type="GO" id="GO:0004180">
    <property type="term" value="F:carboxypeptidase activity"/>
    <property type="evidence" value="ECO:0007669"/>
    <property type="project" value="UniProtKB-KW"/>
</dbReference>
<dbReference type="Gene3D" id="3.40.630.10">
    <property type="entry name" value="Zn peptidases"/>
    <property type="match status" value="1"/>
</dbReference>
<accession>A0A7Y9JQ17</accession>
<dbReference type="RefSeq" id="WP_258017121.1">
    <property type="nucleotide sequence ID" value="NZ_CP059163.1"/>
</dbReference>
<keyword evidence="4 7" id="KW-0378">Hydrolase</keyword>